<reference evidence="2 3" key="1">
    <citation type="submission" date="2016-06" db="EMBL/GenBank/DDBJ databases">
        <title>The Draft Genome Sequence and Annotation of the Desert Woodrat Neotoma lepida.</title>
        <authorList>
            <person name="Campbell M."/>
            <person name="Oakeson K.F."/>
            <person name="Yandell M."/>
            <person name="Halpert J.R."/>
            <person name="Dearing D."/>
        </authorList>
    </citation>
    <scope>NUCLEOTIDE SEQUENCE [LARGE SCALE GENOMIC DNA]</scope>
    <source>
        <strain evidence="2">417</strain>
        <tissue evidence="2">Liver</tissue>
    </source>
</reference>
<proteinExistence type="predicted"/>
<accession>A0A1A6HK12</accession>
<evidence type="ECO:0000313" key="2">
    <source>
        <dbReference type="EMBL" id="OBS78611.1"/>
    </source>
</evidence>
<feature type="region of interest" description="Disordered" evidence="1">
    <location>
        <begin position="72"/>
        <end position="100"/>
    </location>
</feature>
<keyword evidence="3" id="KW-1185">Reference proteome</keyword>
<sequence>MRTLQKKHICVISQLQDLLSDNKLVTRPPIIPPPPPISPDCLDDTDALGSTLISWAKAIKILDSLGIKADEDQQQAGSGARTIQGIPAQLPVRKQVETPK</sequence>
<evidence type="ECO:0000256" key="1">
    <source>
        <dbReference type="SAM" id="MobiDB-lite"/>
    </source>
</evidence>
<protein>
    <submittedName>
        <fullName evidence="2">Uncharacterized protein</fullName>
    </submittedName>
</protein>
<dbReference type="AlphaFoldDB" id="A0A1A6HK12"/>
<evidence type="ECO:0000313" key="3">
    <source>
        <dbReference type="Proteomes" id="UP000092124"/>
    </source>
</evidence>
<organism evidence="2 3">
    <name type="scientific">Neotoma lepida</name>
    <name type="common">Desert woodrat</name>
    <dbReference type="NCBI Taxonomy" id="56216"/>
    <lineage>
        <taxon>Eukaryota</taxon>
        <taxon>Metazoa</taxon>
        <taxon>Chordata</taxon>
        <taxon>Craniata</taxon>
        <taxon>Vertebrata</taxon>
        <taxon>Euteleostomi</taxon>
        <taxon>Mammalia</taxon>
        <taxon>Eutheria</taxon>
        <taxon>Euarchontoglires</taxon>
        <taxon>Glires</taxon>
        <taxon>Rodentia</taxon>
        <taxon>Myomorpha</taxon>
        <taxon>Muroidea</taxon>
        <taxon>Cricetidae</taxon>
        <taxon>Neotominae</taxon>
        <taxon>Neotoma</taxon>
    </lineage>
</organism>
<dbReference type="Proteomes" id="UP000092124">
    <property type="component" value="Unassembled WGS sequence"/>
</dbReference>
<dbReference type="EMBL" id="LZPO01027405">
    <property type="protein sequence ID" value="OBS78611.1"/>
    <property type="molecule type" value="Genomic_DNA"/>
</dbReference>
<name>A0A1A6HK12_NEOLE</name>
<dbReference type="STRING" id="56216.A0A1A6HK12"/>
<gene>
    <name evidence="2" type="ORF">A6R68_18994</name>
</gene>
<comment type="caution">
    <text evidence="2">The sequence shown here is derived from an EMBL/GenBank/DDBJ whole genome shotgun (WGS) entry which is preliminary data.</text>
</comment>
<dbReference type="Pfam" id="PF20635">
    <property type="entry name" value="SMN_YG-box"/>
    <property type="match status" value="1"/>
</dbReference>